<evidence type="ECO:0000256" key="6">
    <source>
        <dbReference type="ARBA" id="ARBA00022840"/>
    </source>
</evidence>
<dbReference type="Pfam" id="PF02518">
    <property type="entry name" value="HATPase_c"/>
    <property type="match status" value="1"/>
</dbReference>
<dbReference type="SMART" id="SM00387">
    <property type="entry name" value="HATPase_c"/>
    <property type="match status" value="1"/>
</dbReference>
<proteinExistence type="predicted"/>
<dbReference type="InterPro" id="IPR005467">
    <property type="entry name" value="His_kinase_dom"/>
</dbReference>
<keyword evidence="4" id="KW-0547">Nucleotide-binding</keyword>
<dbReference type="InterPro" id="IPR035965">
    <property type="entry name" value="PAS-like_dom_sf"/>
</dbReference>
<dbReference type="InterPro" id="IPR003594">
    <property type="entry name" value="HATPase_dom"/>
</dbReference>
<sequence length="557" mass="62349">MLQRRLLPTIVLFVLIGILLVLVYLIYSSSGKELANLQSVALEPEELASQRTKDSLERYLHITDLAVLQPYAENLDKAHRFFVDSLSGEIIVHPDPEKLGQTNLAALGTKGDTAFLSIKEEVLKRPNQFVKVAYKLDSLDGGARLGTVYYDTTKAWIYGYVINRDVAIRDLKEIAKNYESQIRTKLTAIIFILIVGIIAFPISYFIFLKKLEDRKRQIQKGKELTSNLQNEISELELAIDETTTGMAVLDTNAIISWANKQFKSYFMGEVEGKNFLDVSYYPEAAAKIEECLERGESTYQNTGRASGKTRVSSVKLNKFLVNDEHKILVLVTDITEIATIFDYVAHDMKYPLNTARMAVETLQYKLHDGDSKDSILNSANIIHAGIVSYESFVLSMNVYAKYRSPFVEKECKVNVDLNQLIEDVARVYRLSAEVYEVEVEYNVTEPIVIHTDQRILEAVLRNILSNSFKAVADQPVKKVSLTATVNEDGDLMISVVDTGEGMTPEQAVKLFNPLSDNSGMGSFIAASFVKEAGGTIYVARTGPLDGTEIKIILPLFN</sequence>
<organism evidence="9 10">
    <name type="scientific">Neolewinella lacunae</name>
    <dbReference type="NCBI Taxonomy" id="1517758"/>
    <lineage>
        <taxon>Bacteria</taxon>
        <taxon>Pseudomonadati</taxon>
        <taxon>Bacteroidota</taxon>
        <taxon>Saprospiria</taxon>
        <taxon>Saprospirales</taxon>
        <taxon>Lewinellaceae</taxon>
        <taxon>Neolewinella</taxon>
    </lineage>
</organism>
<dbReference type="Gene3D" id="3.30.565.10">
    <property type="entry name" value="Histidine kinase-like ATPase, C-terminal domain"/>
    <property type="match status" value="1"/>
</dbReference>
<feature type="domain" description="Histidine kinase" evidence="8">
    <location>
        <begin position="343"/>
        <end position="557"/>
    </location>
</feature>
<keyword evidence="7" id="KW-1133">Transmembrane helix</keyword>
<dbReference type="GO" id="GO:0004673">
    <property type="term" value="F:protein histidine kinase activity"/>
    <property type="evidence" value="ECO:0007669"/>
    <property type="project" value="UniProtKB-EC"/>
</dbReference>
<dbReference type="Gene3D" id="3.30.450.20">
    <property type="entry name" value="PAS domain"/>
    <property type="match status" value="1"/>
</dbReference>
<dbReference type="PROSITE" id="PS50109">
    <property type="entry name" value="HIS_KIN"/>
    <property type="match status" value="1"/>
</dbReference>
<evidence type="ECO:0000256" key="2">
    <source>
        <dbReference type="ARBA" id="ARBA00012438"/>
    </source>
</evidence>
<feature type="transmembrane region" description="Helical" evidence="7">
    <location>
        <begin position="186"/>
        <end position="207"/>
    </location>
</feature>
<dbReference type="Proteomes" id="UP000650081">
    <property type="component" value="Unassembled WGS sequence"/>
</dbReference>
<dbReference type="GO" id="GO:0005524">
    <property type="term" value="F:ATP binding"/>
    <property type="evidence" value="ECO:0007669"/>
    <property type="project" value="UniProtKB-KW"/>
</dbReference>
<dbReference type="RefSeq" id="WP_187467915.1">
    <property type="nucleotide sequence ID" value="NZ_JACSIT010000141.1"/>
</dbReference>
<dbReference type="AlphaFoldDB" id="A0A923PR09"/>
<keyword evidence="7" id="KW-0472">Membrane</keyword>
<dbReference type="EC" id="2.7.13.3" evidence="2"/>
<dbReference type="PANTHER" id="PTHR44936">
    <property type="entry name" value="SENSOR PROTEIN CREC"/>
    <property type="match status" value="1"/>
</dbReference>
<keyword evidence="6" id="KW-0067">ATP-binding</keyword>
<evidence type="ECO:0000256" key="4">
    <source>
        <dbReference type="ARBA" id="ARBA00022741"/>
    </source>
</evidence>
<evidence type="ECO:0000313" key="10">
    <source>
        <dbReference type="Proteomes" id="UP000650081"/>
    </source>
</evidence>
<accession>A0A923PR09</accession>
<evidence type="ECO:0000256" key="1">
    <source>
        <dbReference type="ARBA" id="ARBA00000085"/>
    </source>
</evidence>
<protein>
    <recommendedName>
        <fullName evidence="2">histidine kinase</fullName>
        <ecNumber evidence="2">2.7.13.3</ecNumber>
    </recommendedName>
</protein>
<dbReference type="InterPro" id="IPR004358">
    <property type="entry name" value="Sig_transdc_His_kin-like_C"/>
</dbReference>
<name>A0A923PR09_9BACT</name>
<evidence type="ECO:0000256" key="3">
    <source>
        <dbReference type="ARBA" id="ARBA00022679"/>
    </source>
</evidence>
<dbReference type="EMBL" id="JACSIT010000141">
    <property type="protein sequence ID" value="MBC6995899.1"/>
    <property type="molecule type" value="Genomic_DNA"/>
</dbReference>
<evidence type="ECO:0000256" key="7">
    <source>
        <dbReference type="SAM" id="Phobius"/>
    </source>
</evidence>
<dbReference type="InterPro" id="IPR050980">
    <property type="entry name" value="2C_sensor_his_kinase"/>
</dbReference>
<dbReference type="InterPro" id="IPR036890">
    <property type="entry name" value="HATPase_C_sf"/>
</dbReference>
<gene>
    <name evidence="9" type="ORF">H9S92_17155</name>
</gene>
<comment type="catalytic activity">
    <reaction evidence="1">
        <text>ATP + protein L-histidine = ADP + protein N-phospho-L-histidine.</text>
        <dbReference type="EC" id="2.7.13.3"/>
    </reaction>
</comment>
<keyword evidence="7" id="KW-0812">Transmembrane</keyword>
<comment type="caution">
    <text evidence="9">The sequence shown here is derived from an EMBL/GenBank/DDBJ whole genome shotgun (WGS) entry which is preliminary data.</text>
</comment>
<evidence type="ECO:0000259" key="8">
    <source>
        <dbReference type="PROSITE" id="PS50109"/>
    </source>
</evidence>
<evidence type="ECO:0000313" key="9">
    <source>
        <dbReference type="EMBL" id="MBC6995899.1"/>
    </source>
</evidence>
<dbReference type="PRINTS" id="PR00344">
    <property type="entry name" value="BCTRLSENSOR"/>
</dbReference>
<keyword evidence="10" id="KW-1185">Reference proteome</keyword>
<keyword evidence="5 9" id="KW-0418">Kinase</keyword>
<evidence type="ECO:0000256" key="5">
    <source>
        <dbReference type="ARBA" id="ARBA00022777"/>
    </source>
</evidence>
<keyword evidence="3" id="KW-0808">Transferase</keyword>
<reference evidence="9" key="1">
    <citation type="submission" date="2020-08" db="EMBL/GenBank/DDBJ databases">
        <title>Lewinella bacteria from marine environments.</title>
        <authorList>
            <person name="Zhong Y."/>
        </authorList>
    </citation>
    <scope>NUCLEOTIDE SEQUENCE</scope>
    <source>
        <strain evidence="9">KCTC 42187</strain>
    </source>
</reference>
<dbReference type="PANTHER" id="PTHR44936:SF10">
    <property type="entry name" value="SENSOR PROTEIN RSTB"/>
    <property type="match status" value="1"/>
</dbReference>
<feature type="transmembrane region" description="Helical" evidence="7">
    <location>
        <begin position="6"/>
        <end position="27"/>
    </location>
</feature>
<dbReference type="SUPFAM" id="SSF55874">
    <property type="entry name" value="ATPase domain of HSP90 chaperone/DNA topoisomerase II/histidine kinase"/>
    <property type="match status" value="1"/>
</dbReference>
<dbReference type="SUPFAM" id="SSF55785">
    <property type="entry name" value="PYP-like sensor domain (PAS domain)"/>
    <property type="match status" value="1"/>
</dbReference>